<dbReference type="Proteomes" id="UP000478052">
    <property type="component" value="Unassembled WGS sequence"/>
</dbReference>
<gene>
    <name evidence="1" type="ORF">FWK35_00031596</name>
</gene>
<feature type="non-terminal residue" evidence="1">
    <location>
        <position position="70"/>
    </location>
</feature>
<accession>A0A6G0VKS0</accession>
<dbReference type="AlphaFoldDB" id="A0A6G0VKS0"/>
<protein>
    <submittedName>
        <fullName evidence="1">KRAB-A domain-containing protein 2-like</fullName>
    </submittedName>
</protein>
<dbReference type="OrthoDB" id="6619659at2759"/>
<name>A0A6G0VKS0_APHCR</name>
<sequence length="70" mass="7880">MKTDSILKYPVVSIGTNVMLPVPDIDRNKGDSRNIIGVIMEVTTDDLYKIRTKNGIIAQLFSLFILQNKN</sequence>
<proteinExistence type="predicted"/>
<organism evidence="1 2">
    <name type="scientific">Aphis craccivora</name>
    <name type="common">Cowpea aphid</name>
    <dbReference type="NCBI Taxonomy" id="307492"/>
    <lineage>
        <taxon>Eukaryota</taxon>
        <taxon>Metazoa</taxon>
        <taxon>Ecdysozoa</taxon>
        <taxon>Arthropoda</taxon>
        <taxon>Hexapoda</taxon>
        <taxon>Insecta</taxon>
        <taxon>Pterygota</taxon>
        <taxon>Neoptera</taxon>
        <taxon>Paraneoptera</taxon>
        <taxon>Hemiptera</taxon>
        <taxon>Sternorrhyncha</taxon>
        <taxon>Aphidomorpha</taxon>
        <taxon>Aphidoidea</taxon>
        <taxon>Aphididae</taxon>
        <taxon>Aphidini</taxon>
        <taxon>Aphis</taxon>
        <taxon>Aphis</taxon>
    </lineage>
</organism>
<keyword evidence="2" id="KW-1185">Reference proteome</keyword>
<reference evidence="1 2" key="1">
    <citation type="submission" date="2019-08" db="EMBL/GenBank/DDBJ databases">
        <title>Whole genome of Aphis craccivora.</title>
        <authorList>
            <person name="Voronova N.V."/>
            <person name="Shulinski R.S."/>
            <person name="Bandarenka Y.V."/>
            <person name="Zhorov D.G."/>
            <person name="Warner D."/>
        </authorList>
    </citation>
    <scope>NUCLEOTIDE SEQUENCE [LARGE SCALE GENOMIC DNA]</scope>
    <source>
        <strain evidence="1">180601</strain>
        <tissue evidence="1">Whole Body</tissue>
    </source>
</reference>
<comment type="caution">
    <text evidence="1">The sequence shown here is derived from an EMBL/GenBank/DDBJ whole genome shotgun (WGS) entry which is preliminary data.</text>
</comment>
<dbReference type="EMBL" id="VUJU01016922">
    <property type="protein sequence ID" value="KAF0686391.1"/>
    <property type="molecule type" value="Genomic_DNA"/>
</dbReference>
<evidence type="ECO:0000313" key="1">
    <source>
        <dbReference type="EMBL" id="KAF0686391.1"/>
    </source>
</evidence>
<evidence type="ECO:0000313" key="2">
    <source>
        <dbReference type="Proteomes" id="UP000478052"/>
    </source>
</evidence>